<reference evidence="1 2" key="1">
    <citation type="submission" date="2014-11" db="EMBL/GenBank/DDBJ databases">
        <title>Symbiosis island explosion on the genome of extra-slow-growing strains of soybean bradyrhizobia with massive insertion sequences.</title>
        <authorList>
            <person name="Iida T."/>
            <person name="Minamisawa K."/>
        </authorList>
    </citation>
    <scope>NUCLEOTIDE SEQUENCE [LARGE SCALE GENOMIC DNA]</scope>
    <source>
        <strain evidence="1 2">NK6</strain>
    </source>
</reference>
<dbReference type="AlphaFoldDB" id="A0A0E4FW04"/>
<dbReference type="CDD" id="cd01610">
    <property type="entry name" value="PAP2_like"/>
    <property type="match status" value="1"/>
</dbReference>
<name>A0A0E4FW04_9BRAD</name>
<dbReference type="InterPro" id="IPR036938">
    <property type="entry name" value="PAP2/HPO_sf"/>
</dbReference>
<gene>
    <name evidence="1" type="ORF">NK6_1825</name>
</gene>
<sequence>MAGREFGGQPELWQFGRRELLAKGWLEPRDLAWQPDPELRAAGGNDWTAAKNSGWSTIQAEIAELQQLMQDDRDRYLAEIDLQADNGPDYIVAFLGAHTGRYPWTIELINCGLSIGNIAYSFYKAAFKRVRPSFLCPGLAPPFGPPGHPSFTSGHSFLAHLMGLLLLEIPGIQSRYGFFPTPNTGAPGGAVPFVAGPIAVAISRANPAVVSWPGNTLRADDPVCFDLPQQLSSAINPGQIYYVLASGLVPNTSFRFSTRIAGPPVDTSADATQTYVIPQNPLPAGGAFNSPLMWLSQRIAKNRERLGVHYSSDTTGSRHLAAAICYSLFHEADPQKRIVCPMLETVKKRAEAEWPA</sequence>
<dbReference type="SUPFAM" id="SSF48317">
    <property type="entry name" value="Acid phosphatase/Vanadium-dependent haloperoxidase"/>
    <property type="match status" value="2"/>
</dbReference>
<evidence type="ECO:0000313" key="2">
    <source>
        <dbReference type="Proteomes" id="UP000063308"/>
    </source>
</evidence>
<evidence type="ECO:0000313" key="1">
    <source>
        <dbReference type="EMBL" id="BAR55009.1"/>
    </source>
</evidence>
<proteinExistence type="predicted"/>
<accession>A0A0E4FW04</accession>
<protein>
    <recommendedName>
        <fullName evidence="3">Phosphatidic acid phosphatase type 2/haloperoxidase domain-containing protein</fullName>
    </recommendedName>
</protein>
<organism evidence="1 2">
    <name type="scientific">Bradyrhizobium diazoefficiens</name>
    <dbReference type="NCBI Taxonomy" id="1355477"/>
    <lineage>
        <taxon>Bacteria</taxon>
        <taxon>Pseudomonadati</taxon>
        <taxon>Pseudomonadota</taxon>
        <taxon>Alphaproteobacteria</taxon>
        <taxon>Hyphomicrobiales</taxon>
        <taxon>Nitrobacteraceae</taxon>
        <taxon>Bradyrhizobium</taxon>
    </lineage>
</organism>
<dbReference type="Proteomes" id="UP000063308">
    <property type="component" value="Chromosome"/>
</dbReference>
<dbReference type="EMBL" id="AP014685">
    <property type="protein sequence ID" value="BAR55009.1"/>
    <property type="molecule type" value="Genomic_DNA"/>
</dbReference>
<evidence type="ECO:0008006" key="3">
    <source>
        <dbReference type="Google" id="ProtNLM"/>
    </source>
</evidence>